<feature type="transmembrane region" description="Helical" evidence="1">
    <location>
        <begin position="243"/>
        <end position="263"/>
    </location>
</feature>
<dbReference type="PANTHER" id="PTHR11161:SF0">
    <property type="entry name" value="O-ACYLTRANSFERASE LIKE PROTEIN"/>
    <property type="match status" value="1"/>
</dbReference>
<name>A0A944MCQ8_9GAMM</name>
<dbReference type="InterPro" id="IPR002656">
    <property type="entry name" value="Acyl_transf_3_dom"/>
</dbReference>
<dbReference type="Pfam" id="PF01757">
    <property type="entry name" value="Acyl_transf_3"/>
    <property type="match status" value="1"/>
</dbReference>
<dbReference type="PANTHER" id="PTHR11161">
    <property type="entry name" value="O-ACYLTRANSFERASE"/>
    <property type="match status" value="1"/>
</dbReference>
<gene>
    <name evidence="3" type="ORF">KME65_11170</name>
</gene>
<feature type="transmembrane region" description="Helical" evidence="1">
    <location>
        <begin position="353"/>
        <end position="372"/>
    </location>
</feature>
<feature type="transmembrane region" description="Helical" evidence="1">
    <location>
        <begin position="121"/>
        <end position="137"/>
    </location>
</feature>
<feature type="domain" description="Acyltransferase 3" evidence="2">
    <location>
        <begin position="32"/>
        <end position="406"/>
    </location>
</feature>
<dbReference type="Proteomes" id="UP000770889">
    <property type="component" value="Unassembled WGS sequence"/>
</dbReference>
<dbReference type="AlphaFoldDB" id="A0A944MCQ8"/>
<proteinExistence type="predicted"/>
<protein>
    <submittedName>
        <fullName evidence="3">Acyltransferase</fullName>
    </submittedName>
</protein>
<accession>A0A944MCQ8</accession>
<keyword evidence="1" id="KW-0472">Membrane</keyword>
<feature type="transmembrane region" description="Helical" evidence="1">
    <location>
        <begin position="392"/>
        <end position="415"/>
    </location>
</feature>
<organism evidence="3 4">
    <name type="scientific">Candidatus Thiodiazotropha taylori</name>
    <dbReference type="NCBI Taxonomy" id="2792791"/>
    <lineage>
        <taxon>Bacteria</taxon>
        <taxon>Pseudomonadati</taxon>
        <taxon>Pseudomonadota</taxon>
        <taxon>Gammaproteobacteria</taxon>
        <taxon>Chromatiales</taxon>
        <taxon>Sedimenticolaceae</taxon>
        <taxon>Candidatus Thiodiazotropha</taxon>
    </lineage>
</organism>
<feature type="transmembrane region" description="Helical" evidence="1">
    <location>
        <begin position="164"/>
        <end position="186"/>
    </location>
</feature>
<feature type="transmembrane region" description="Helical" evidence="1">
    <location>
        <begin position="83"/>
        <end position="100"/>
    </location>
</feature>
<feature type="transmembrane region" description="Helical" evidence="1">
    <location>
        <begin position="275"/>
        <end position="295"/>
    </location>
</feature>
<feature type="transmembrane region" description="Helical" evidence="1">
    <location>
        <begin position="36"/>
        <end position="55"/>
    </location>
</feature>
<keyword evidence="3" id="KW-0808">Transferase</keyword>
<sequence>MENGGYAIYKASLNLLRNNLTDLFQQKQGRFQALDGLRAIAIIQVVLFHCLYLNYSTIPAVKREALLTQMSPWLNWIWQGDKGVDLFFVLSGFLITMLLLREHLNSGKVSITGFFTRRAGRIVPAYVLLLITGWLVAEPNHEYLWSNLLFINNITHPDSIYLPWSWSITVEVQFYLLFPIIALPAIIHSRRPFTVGVLIVLAALIARQAILYHNYNLVTIPFYEQVYDPVRFSAWWREIYIQLYTRAGPIAFGIAAAVIYTFYDDRLKAFIEKKPMVTKTTIVLALLISLFAHSVPYHDPTQNYLESIGISANFWLLAQHRNLYALCSAVILLFVLTPRGYFRSLHTILSSRILGFIAKISYSAYLFHILLLNTVFRQLRNLLPDNIGEPGWLLLGSVLTIAMTIAAASVIYLVVEKPFIDLTHKGHAK</sequence>
<keyword evidence="1" id="KW-1133">Transmembrane helix</keyword>
<keyword evidence="1" id="KW-0812">Transmembrane</keyword>
<keyword evidence="3" id="KW-0012">Acyltransferase</keyword>
<feature type="transmembrane region" description="Helical" evidence="1">
    <location>
        <begin position="193"/>
        <end position="212"/>
    </location>
</feature>
<dbReference type="EMBL" id="JAHHGM010000009">
    <property type="protein sequence ID" value="MBT2989513.1"/>
    <property type="molecule type" value="Genomic_DNA"/>
</dbReference>
<dbReference type="InterPro" id="IPR052728">
    <property type="entry name" value="O2_lipid_transport_reg"/>
</dbReference>
<feature type="transmembrane region" description="Helical" evidence="1">
    <location>
        <begin position="323"/>
        <end position="341"/>
    </location>
</feature>
<evidence type="ECO:0000313" key="3">
    <source>
        <dbReference type="EMBL" id="MBT2989513.1"/>
    </source>
</evidence>
<evidence type="ECO:0000259" key="2">
    <source>
        <dbReference type="Pfam" id="PF01757"/>
    </source>
</evidence>
<reference evidence="3 4" key="1">
    <citation type="submission" date="2021-05" db="EMBL/GenBank/DDBJ databases">
        <title>Genetic and Functional Diversity in Clade A Lucinid endosymbionts from the Bahamas.</title>
        <authorList>
            <person name="Giani N.M."/>
            <person name="Engel A.S."/>
            <person name="Campbell B.J."/>
        </authorList>
    </citation>
    <scope>NUCLEOTIDE SEQUENCE [LARGE SCALE GENOMIC DNA]</scope>
    <source>
        <strain evidence="3">LUC16012Gg_MoonRockCtena</strain>
    </source>
</reference>
<dbReference type="GO" id="GO:0016747">
    <property type="term" value="F:acyltransferase activity, transferring groups other than amino-acyl groups"/>
    <property type="evidence" value="ECO:0007669"/>
    <property type="project" value="InterPro"/>
</dbReference>
<evidence type="ECO:0000313" key="4">
    <source>
        <dbReference type="Proteomes" id="UP000770889"/>
    </source>
</evidence>
<comment type="caution">
    <text evidence="3">The sequence shown here is derived from an EMBL/GenBank/DDBJ whole genome shotgun (WGS) entry which is preliminary data.</text>
</comment>
<evidence type="ECO:0000256" key="1">
    <source>
        <dbReference type="SAM" id="Phobius"/>
    </source>
</evidence>